<dbReference type="EMBL" id="GEDG01031779">
    <property type="protein sequence ID" value="JAP11190.1"/>
    <property type="molecule type" value="Transcribed_RNA"/>
</dbReference>
<proteinExistence type="predicted"/>
<protein>
    <submittedName>
        <fullName evidence="1">Putative ovule protein</fullName>
    </submittedName>
</protein>
<name>A0A0V0GVA9_SOLCH</name>
<reference evidence="1" key="1">
    <citation type="submission" date="2015-12" db="EMBL/GenBank/DDBJ databases">
        <title>Gene expression during late stages of embryo sac development: a critical building block for successful pollen-pistil interactions.</title>
        <authorList>
            <person name="Liu Y."/>
            <person name="Joly V."/>
            <person name="Sabar M."/>
            <person name="Matton D.P."/>
        </authorList>
    </citation>
    <scope>NUCLEOTIDE SEQUENCE</scope>
</reference>
<sequence>MRKGDKKITGSNLNLKKGGEARCTKLPLCEGSGEGPSTRDYCTQLYPAFLQEAVSTARTRDFRSHGSNFTSYAKAPLLCSSFE</sequence>
<evidence type="ECO:0000313" key="1">
    <source>
        <dbReference type="EMBL" id="JAP11190.1"/>
    </source>
</evidence>
<dbReference type="AlphaFoldDB" id="A0A0V0GVA9"/>
<accession>A0A0V0GVA9</accession>
<organism evidence="1">
    <name type="scientific">Solanum chacoense</name>
    <name type="common">Chaco potato</name>
    <dbReference type="NCBI Taxonomy" id="4108"/>
    <lineage>
        <taxon>Eukaryota</taxon>
        <taxon>Viridiplantae</taxon>
        <taxon>Streptophyta</taxon>
        <taxon>Embryophyta</taxon>
        <taxon>Tracheophyta</taxon>
        <taxon>Spermatophyta</taxon>
        <taxon>Magnoliopsida</taxon>
        <taxon>eudicotyledons</taxon>
        <taxon>Gunneridae</taxon>
        <taxon>Pentapetalae</taxon>
        <taxon>asterids</taxon>
        <taxon>lamiids</taxon>
        <taxon>Solanales</taxon>
        <taxon>Solanaceae</taxon>
        <taxon>Solanoideae</taxon>
        <taxon>Solaneae</taxon>
        <taxon>Solanum</taxon>
    </lineage>
</organism>